<feature type="domain" description="HTH CENPB-type" evidence="2">
    <location>
        <begin position="29"/>
        <end position="94"/>
    </location>
</feature>
<gene>
    <name evidence="3" type="ORF">EJ02DRAFT_452967</name>
</gene>
<evidence type="ECO:0000313" key="4">
    <source>
        <dbReference type="Proteomes" id="UP000800038"/>
    </source>
</evidence>
<organism evidence="3 4">
    <name type="scientific">Clathrospora elynae</name>
    <dbReference type="NCBI Taxonomy" id="706981"/>
    <lineage>
        <taxon>Eukaryota</taxon>
        <taxon>Fungi</taxon>
        <taxon>Dikarya</taxon>
        <taxon>Ascomycota</taxon>
        <taxon>Pezizomycotina</taxon>
        <taxon>Dothideomycetes</taxon>
        <taxon>Pleosporomycetidae</taxon>
        <taxon>Pleosporales</taxon>
        <taxon>Diademaceae</taxon>
        <taxon>Clathrospora</taxon>
    </lineage>
</organism>
<dbReference type="OrthoDB" id="3942738at2759"/>
<feature type="non-terminal residue" evidence="3">
    <location>
        <position position="120"/>
    </location>
</feature>
<keyword evidence="1" id="KW-0238">DNA-binding</keyword>
<protein>
    <recommendedName>
        <fullName evidence="2">HTH CENPB-type domain-containing protein</fullName>
    </recommendedName>
</protein>
<dbReference type="EMBL" id="ML976021">
    <property type="protein sequence ID" value="KAF1943934.1"/>
    <property type="molecule type" value="Genomic_DNA"/>
</dbReference>
<proteinExistence type="predicted"/>
<dbReference type="InterPro" id="IPR006600">
    <property type="entry name" value="HTH_CenpB_DNA-bd_dom"/>
</dbReference>
<dbReference type="Pfam" id="PF03221">
    <property type="entry name" value="HTH_Tnp_Tc5"/>
    <property type="match status" value="1"/>
</dbReference>
<dbReference type="Proteomes" id="UP000800038">
    <property type="component" value="Unassembled WGS sequence"/>
</dbReference>
<dbReference type="AlphaFoldDB" id="A0A6A5SW44"/>
<evidence type="ECO:0000313" key="3">
    <source>
        <dbReference type="EMBL" id="KAF1943934.1"/>
    </source>
</evidence>
<accession>A0A6A5SW44</accession>
<dbReference type="SMART" id="SM00674">
    <property type="entry name" value="CENPB"/>
    <property type="match status" value="1"/>
</dbReference>
<evidence type="ECO:0000256" key="1">
    <source>
        <dbReference type="ARBA" id="ARBA00023125"/>
    </source>
</evidence>
<dbReference type="GO" id="GO:0003677">
    <property type="term" value="F:DNA binding"/>
    <property type="evidence" value="ECO:0007669"/>
    <property type="project" value="UniProtKB-KW"/>
</dbReference>
<evidence type="ECO:0000259" key="2">
    <source>
        <dbReference type="PROSITE" id="PS51253"/>
    </source>
</evidence>
<reference evidence="3" key="1">
    <citation type="journal article" date="2020" name="Stud. Mycol.">
        <title>101 Dothideomycetes genomes: a test case for predicting lifestyles and emergence of pathogens.</title>
        <authorList>
            <person name="Haridas S."/>
            <person name="Albert R."/>
            <person name="Binder M."/>
            <person name="Bloem J."/>
            <person name="Labutti K."/>
            <person name="Salamov A."/>
            <person name="Andreopoulos B."/>
            <person name="Baker S."/>
            <person name="Barry K."/>
            <person name="Bills G."/>
            <person name="Bluhm B."/>
            <person name="Cannon C."/>
            <person name="Castanera R."/>
            <person name="Culley D."/>
            <person name="Daum C."/>
            <person name="Ezra D."/>
            <person name="Gonzalez J."/>
            <person name="Henrissat B."/>
            <person name="Kuo A."/>
            <person name="Liang C."/>
            <person name="Lipzen A."/>
            <person name="Lutzoni F."/>
            <person name="Magnuson J."/>
            <person name="Mondo S."/>
            <person name="Nolan M."/>
            <person name="Ohm R."/>
            <person name="Pangilinan J."/>
            <person name="Park H.-J."/>
            <person name="Ramirez L."/>
            <person name="Alfaro M."/>
            <person name="Sun H."/>
            <person name="Tritt A."/>
            <person name="Yoshinaga Y."/>
            <person name="Zwiers L.-H."/>
            <person name="Turgeon B."/>
            <person name="Goodwin S."/>
            <person name="Spatafora J."/>
            <person name="Crous P."/>
            <person name="Grigoriev I."/>
        </authorList>
    </citation>
    <scope>NUCLEOTIDE SEQUENCE</scope>
    <source>
        <strain evidence="3">CBS 161.51</strain>
    </source>
</reference>
<keyword evidence="4" id="KW-1185">Reference proteome</keyword>
<dbReference type="PROSITE" id="PS51253">
    <property type="entry name" value="HTH_CENPB"/>
    <property type="match status" value="1"/>
</dbReference>
<name>A0A6A5SW44_9PLEO</name>
<sequence>MGAIEDALAAIKSLDEGEHFTCQAIADIYGAINLQLLGPHQEAELVKYIVGLTERGLPPTREMIQNFARGVVKKEVGNGWVTRFVERNKDQLITKWTAGMDRNRHQADSEHKYSLYFDLL</sequence>